<keyword evidence="1" id="KW-1133">Transmembrane helix</keyword>
<comment type="caution">
    <text evidence="2">The sequence shown here is derived from an EMBL/GenBank/DDBJ whole genome shotgun (WGS) entry which is preliminary data.</text>
</comment>
<dbReference type="STRING" id="935700.jaqu_23020"/>
<dbReference type="PATRIC" id="fig|935700.4.peg.2369"/>
<keyword evidence="1" id="KW-0472">Membrane</keyword>
<evidence type="ECO:0000313" key="3">
    <source>
        <dbReference type="Proteomes" id="UP000032232"/>
    </source>
</evidence>
<accession>A0A0D1CMK4</accession>
<feature type="transmembrane region" description="Helical" evidence="1">
    <location>
        <begin position="52"/>
        <end position="73"/>
    </location>
</feature>
<protein>
    <submittedName>
        <fullName evidence="2">Uncharacterized protein</fullName>
    </submittedName>
</protein>
<gene>
    <name evidence="2" type="ORF">jaqu_23020</name>
</gene>
<reference evidence="2 3" key="1">
    <citation type="submission" date="2015-02" db="EMBL/GenBank/DDBJ databases">
        <title>Genome Sequence of Jannaschia aquimarina DSM28248, a member of the Roseobacter clade.</title>
        <authorList>
            <person name="Voget S."/>
            <person name="Daniel R."/>
        </authorList>
    </citation>
    <scope>NUCLEOTIDE SEQUENCE [LARGE SCALE GENOMIC DNA]</scope>
    <source>
        <strain evidence="2 3">GSW-M26</strain>
    </source>
</reference>
<sequence>MNRHVRQVLNEWLDCLAMGVILSTAFTCFLLINDVSRFATTTANDGGSAVRITFWLLMAIILAPMTGATDRWFRRRR</sequence>
<dbReference type="RefSeq" id="WP_043919086.1">
    <property type="nucleotide sequence ID" value="NZ_FZPF01000004.1"/>
</dbReference>
<name>A0A0D1CMK4_9RHOB</name>
<dbReference type="AlphaFoldDB" id="A0A0D1CMK4"/>
<evidence type="ECO:0000313" key="2">
    <source>
        <dbReference type="EMBL" id="KIT16032.1"/>
    </source>
</evidence>
<dbReference type="EMBL" id="JYFE01000041">
    <property type="protein sequence ID" value="KIT16032.1"/>
    <property type="molecule type" value="Genomic_DNA"/>
</dbReference>
<keyword evidence="3" id="KW-1185">Reference proteome</keyword>
<feature type="transmembrane region" description="Helical" evidence="1">
    <location>
        <begin position="12"/>
        <end position="32"/>
    </location>
</feature>
<evidence type="ECO:0000256" key="1">
    <source>
        <dbReference type="SAM" id="Phobius"/>
    </source>
</evidence>
<organism evidence="2 3">
    <name type="scientific">Jannaschia aquimarina</name>
    <dbReference type="NCBI Taxonomy" id="935700"/>
    <lineage>
        <taxon>Bacteria</taxon>
        <taxon>Pseudomonadati</taxon>
        <taxon>Pseudomonadota</taxon>
        <taxon>Alphaproteobacteria</taxon>
        <taxon>Rhodobacterales</taxon>
        <taxon>Roseobacteraceae</taxon>
        <taxon>Jannaschia</taxon>
    </lineage>
</organism>
<dbReference type="Proteomes" id="UP000032232">
    <property type="component" value="Unassembled WGS sequence"/>
</dbReference>
<keyword evidence="1" id="KW-0812">Transmembrane</keyword>
<proteinExistence type="predicted"/>